<feature type="binding site" evidence="12">
    <location>
        <begin position="87"/>
        <end position="88"/>
    </location>
    <ligand>
        <name>mRNA</name>
        <dbReference type="ChEBI" id="CHEBI:33699"/>
    </ligand>
</feature>
<dbReference type="EC" id="2.1.1.56" evidence="10"/>
<accession>A0A9Q1HAB1</accession>
<keyword evidence="16" id="KW-1185">Reference proteome</keyword>
<feature type="site" description="mRNA cap binding" evidence="12">
    <location>
        <position position="120"/>
    </location>
</feature>
<feature type="binding site" evidence="11">
    <location>
        <position position="117"/>
    </location>
    <ligand>
        <name>S-adenosyl-L-methionine</name>
        <dbReference type="ChEBI" id="CHEBI:59789"/>
    </ligand>
</feature>
<feature type="site" description="mRNA cap binding" evidence="12">
    <location>
        <position position="284"/>
    </location>
</feature>
<keyword evidence="2 10" id="KW-0489">Methyltransferase</keyword>
<feature type="domain" description="MRNA cap 0 methyltransferase" evidence="14">
    <location>
        <begin position="78"/>
        <end position="397"/>
    </location>
</feature>
<sequence>MSDVGISEQAVTSETDIPKSEGQLETGDGSQVKESESISVTESSTEVGEGNSGDGLASKVAAHYNTLPEAGREKRLESRIFFQRNFNNWIKSMCIADALKRLREKDRQRKIVAFDLCCGKGGDLLKWKKGQINHLVCADIAAVSVEQCEQRYKDLQAKSQNDRNKLFTAEFYTADCAEEILTDLYKTPDMTFDLTSCQFSFHYSFETIKRADTMLRNACERLKPGGLFVGTIPNGCELVRRVKHSEGLSFGNDVYRVTFKDKENFPLFGCIYDFHLEGVVDCPEFLVYFPLLERMAKKYGMRLLYSDTFAEFFKKHSRDRENCQLLSRMKALEAFPPFDKTSASQTEGDYDHAVKFLAKLKSESGREGDNKRLKVGTLSKAEWEAASLYLVFAFIKEDVTADKGEDKNAEEEEERTLPEEEEEEAGPSEDAAAVKDLEREEMGITEEPVTKKQKT</sequence>
<feature type="binding site" evidence="11">
    <location>
        <position position="203"/>
    </location>
    <ligand>
        <name>S-adenosyl-L-methionine</name>
        <dbReference type="ChEBI" id="CHEBI:59789"/>
    </ligand>
</feature>
<evidence type="ECO:0000256" key="5">
    <source>
        <dbReference type="ARBA" id="ARBA00022691"/>
    </source>
</evidence>
<dbReference type="OrthoDB" id="10248867at2759"/>
<evidence type="ECO:0000313" key="15">
    <source>
        <dbReference type="EMBL" id="KAJ8041787.1"/>
    </source>
</evidence>
<feature type="compositionally biased region" description="Acidic residues" evidence="13">
    <location>
        <begin position="408"/>
        <end position="427"/>
    </location>
</feature>
<keyword evidence="8 10" id="KW-0539">Nucleus</keyword>
<proteinExistence type="inferred from homology"/>
<keyword evidence="3 10" id="KW-0507">mRNA processing</keyword>
<dbReference type="AlphaFoldDB" id="A0A9Q1HAB1"/>
<evidence type="ECO:0000256" key="13">
    <source>
        <dbReference type="SAM" id="MobiDB-lite"/>
    </source>
</evidence>
<evidence type="ECO:0000256" key="8">
    <source>
        <dbReference type="ARBA" id="ARBA00023242"/>
    </source>
</evidence>
<feature type="region of interest" description="Disordered" evidence="13">
    <location>
        <begin position="1"/>
        <end position="55"/>
    </location>
</feature>
<protein>
    <recommendedName>
        <fullName evidence="10">mRNA cap guanine-N(7) methyltransferase</fullName>
        <ecNumber evidence="10">2.1.1.56</ecNumber>
    </recommendedName>
    <alternativeName>
        <fullName evidence="10">mRNA (guanine-N(7))-methyltransferase</fullName>
    </alternativeName>
    <alternativeName>
        <fullName evidence="10">mRNA cap methyltransferase</fullName>
    </alternativeName>
</protein>
<dbReference type="InterPro" id="IPR004971">
    <property type="entry name" value="mRNA_G-N7_MeTrfase_dom"/>
</dbReference>
<dbReference type="GO" id="GO:0004482">
    <property type="term" value="F:mRNA 5'-cap (guanine-N7-)-methyltransferase activity"/>
    <property type="evidence" value="ECO:0007669"/>
    <property type="project" value="UniProtKB-EC"/>
</dbReference>
<dbReference type="Proteomes" id="UP001152320">
    <property type="component" value="Chromosome 5"/>
</dbReference>
<dbReference type="GO" id="GO:0003723">
    <property type="term" value="F:RNA binding"/>
    <property type="evidence" value="ECO:0007669"/>
    <property type="project" value="UniProtKB-KW"/>
</dbReference>
<comment type="catalytic activity">
    <reaction evidence="9">
        <text>a 5'-end (5'-triphosphoguanosine)-ribonucleoside in mRNA + S-adenosyl-L-methionine = a 5'-end (N(7)-methyl 5'-triphosphoguanosine)-ribonucleoside in mRNA + S-adenosyl-L-homocysteine</text>
        <dbReference type="Rhea" id="RHEA:67008"/>
        <dbReference type="Rhea" id="RHEA-COMP:17166"/>
        <dbReference type="Rhea" id="RHEA-COMP:17167"/>
        <dbReference type="ChEBI" id="CHEBI:57856"/>
        <dbReference type="ChEBI" id="CHEBI:59789"/>
        <dbReference type="ChEBI" id="CHEBI:156461"/>
        <dbReference type="ChEBI" id="CHEBI:167617"/>
        <dbReference type="EC" id="2.1.1.56"/>
    </reaction>
</comment>
<dbReference type="SUPFAM" id="SSF53335">
    <property type="entry name" value="S-adenosyl-L-methionine-dependent methyltransferases"/>
    <property type="match status" value="1"/>
</dbReference>
<feature type="region of interest" description="Disordered" evidence="13">
    <location>
        <begin position="402"/>
        <end position="455"/>
    </location>
</feature>
<gene>
    <name evidence="15" type="ORF">HOLleu_12694</name>
</gene>
<keyword evidence="4 10" id="KW-0808">Transferase</keyword>
<name>A0A9Q1HAB1_HOLLE</name>
<evidence type="ECO:0000259" key="14">
    <source>
        <dbReference type="PROSITE" id="PS51562"/>
    </source>
</evidence>
<comment type="caution">
    <text evidence="15">The sequence shown here is derived from an EMBL/GenBank/DDBJ whole genome shotgun (WGS) entry which is preliminary data.</text>
</comment>
<dbReference type="CDD" id="cd02440">
    <property type="entry name" value="AdoMet_MTases"/>
    <property type="match status" value="1"/>
</dbReference>
<evidence type="ECO:0000256" key="11">
    <source>
        <dbReference type="PIRSR" id="PIRSR028762-1"/>
    </source>
</evidence>
<dbReference type="PIRSF" id="PIRSF028762">
    <property type="entry name" value="ABD1"/>
    <property type="match status" value="1"/>
</dbReference>
<evidence type="ECO:0000256" key="12">
    <source>
        <dbReference type="PIRSR" id="PIRSR028762-2"/>
    </source>
</evidence>
<evidence type="ECO:0000256" key="9">
    <source>
        <dbReference type="ARBA" id="ARBA00044712"/>
    </source>
</evidence>
<dbReference type="EMBL" id="JAIZAY010000005">
    <property type="protein sequence ID" value="KAJ8041787.1"/>
    <property type="molecule type" value="Genomic_DNA"/>
</dbReference>
<feature type="site" description="mRNA cap binding" evidence="12">
    <location>
        <position position="389"/>
    </location>
</feature>
<evidence type="ECO:0000256" key="6">
    <source>
        <dbReference type="ARBA" id="ARBA00022884"/>
    </source>
</evidence>
<keyword evidence="7 10" id="KW-0506">mRNA capping</keyword>
<dbReference type="Gene3D" id="3.40.50.150">
    <property type="entry name" value="Vaccinia Virus protein VP39"/>
    <property type="match status" value="1"/>
</dbReference>
<evidence type="ECO:0000256" key="3">
    <source>
        <dbReference type="ARBA" id="ARBA00022664"/>
    </source>
</evidence>
<feature type="compositionally biased region" description="Basic and acidic residues" evidence="13">
    <location>
        <begin position="432"/>
        <end position="442"/>
    </location>
</feature>
<dbReference type="PANTHER" id="PTHR12189:SF2">
    <property type="entry name" value="MRNA CAP GUANINE-N7 METHYLTRANSFERASE"/>
    <property type="match status" value="1"/>
</dbReference>
<feature type="binding site" evidence="11">
    <location>
        <position position="198"/>
    </location>
    <ligand>
        <name>S-adenosyl-L-methionine</name>
        <dbReference type="ChEBI" id="CHEBI:59789"/>
    </ligand>
</feature>
<feature type="compositionally biased region" description="Low complexity" evidence="13">
    <location>
        <begin position="37"/>
        <end position="49"/>
    </location>
</feature>
<dbReference type="PROSITE" id="PS51562">
    <property type="entry name" value="RNA_CAP0_MT"/>
    <property type="match status" value="1"/>
</dbReference>
<feature type="binding site" evidence="11">
    <location>
        <position position="175"/>
    </location>
    <ligand>
        <name>S-adenosyl-L-methionine</name>
        <dbReference type="ChEBI" id="CHEBI:59789"/>
    </ligand>
</feature>
<dbReference type="Pfam" id="PF03291">
    <property type="entry name" value="mRNA_G-N7_MeTrfase"/>
    <property type="match status" value="1"/>
</dbReference>
<reference evidence="15" key="1">
    <citation type="submission" date="2021-10" db="EMBL/GenBank/DDBJ databases">
        <title>Tropical sea cucumber genome reveals ecological adaptation and Cuvierian tubules defense mechanism.</title>
        <authorList>
            <person name="Chen T."/>
        </authorList>
    </citation>
    <scope>NUCLEOTIDE SEQUENCE</scope>
    <source>
        <strain evidence="15">Nanhai2018</strain>
        <tissue evidence="15">Muscle</tissue>
    </source>
</reference>
<organism evidence="15 16">
    <name type="scientific">Holothuria leucospilota</name>
    <name type="common">Black long sea cucumber</name>
    <name type="synonym">Mertensiothuria leucospilota</name>
    <dbReference type="NCBI Taxonomy" id="206669"/>
    <lineage>
        <taxon>Eukaryota</taxon>
        <taxon>Metazoa</taxon>
        <taxon>Echinodermata</taxon>
        <taxon>Eleutherozoa</taxon>
        <taxon>Echinozoa</taxon>
        <taxon>Holothuroidea</taxon>
        <taxon>Aspidochirotacea</taxon>
        <taxon>Aspidochirotida</taxon>
        <taxon>Holothuriidae</taxon>
        <taxon>Holothuria</taxon>
    </lineage>
</organism>
<feature type="binding site" evidence="11">
    <location>
        <position position="139"/>
    </location>
    <ligand>
        <name>S-adenosyl-L-methionine</name>
        <dbReference type="ChEBI" id="CHEBI:59789"/>
    </ligand>
</feature>
<evidence type="ECO:0000256" key="10">
    <source>
        <dbReference type="PIRNR" id="PIRNR028762"/>
    </source>
</evidence>
<dbReference type="InterPro" id="IPR016899">
    <property type="entry name" value="mRNA_G-N7_MeTrfase_euk"/>
</dbReference>
<feature type="site" description="mRNA cap binding" evidence="12">
    <location>
        <position position="151"/>
    </location>
</feature>
<evidence type="ECO:0000256" key="7">
    <source>
        <dbReference type="ARBA" id="ARBA00023042"/>
    </source>
</evidence>
<evidence type="ECO:0000313" key="16">
    <source>
        <dbReference type="Proteomes" id="UP001152320"/>
    </source>
</evidence>
<dbReference type="InterPro" id="IPR039753">
    <property type="entry name" value="RG7MT1"/>
</dbReference>
<evidence type="ECO:0000256" key="4">
    <source>
        <dbReference type="ARBA" id="ARBA00022679"/>
    </source>
</evidence>
<feature type="binding site" evidence="11">
    <location>
        <position position="91"/>
    </location>
    <ligand>
        <name>S-adenosyl-L-methionine</name>
        <dbReference type="ChEBI" id="CHEBI:59789"/>
    </ligand>
</feature>
<keyword evidence="5 10" id="KW-0949">S-adenosyl-L-methionine</keyword>
<comment type="subcellular location">
    <subcellularLocation>
        <location evidence="1 10">Nucleus</location>
    </subcellularLocation>
</comment>
<keyword evidence="6 10" id="KW-0694">RNA-binding</keyword>
<comment type="similarity">
    <text evidence="10">Belongs to the class I-like SAM-binding methyltransferase superfamily. mRNA cap 0 methyltransferase family.</text>
</comment>
<feature type="site" description="mRNA cap binding" evidence="12">
    <location>
        <position position="202"/>
    </location>
</feature>
<dbReference type="GO" id="GO:0005634">
    <property type="term" value="C:nucleus"/>
    <property type="evidence" value="ECO:0007669"/>
    <property type="project" value="UniProtKB-SubCell"/>
</dbReference>
<evidence type="ECO:0000256" key="1">
    <source>
        <dbReference type="ARBA" id="ARBA00004123"/>
    </source>
</evidence>
<dbReference type="PANTHER" id="PTHR12189">
    <property type="entry name" value="MRNA GUANINE-7- METHYLTRANSFERASE"/>
    <property type="match status" value="1"/>
</dbReference>
<dbReference type="InterPro" id="IPR029063">
    <property type="entry name" value="SAM-dependent_MTases_sf"/>
</dbReference>
<evidence type="ECO:0000256" key="2">
    <source>
        <dbReference type="ARBA" id="ARBA00022603"/>
    </source>
</evidence>
<feature type="site" description="mRNA cap binding" evidence="12">
    <location>
        <position position="126"/>
    </location>
</feature>